<feature type="domain" description="HTH merR-type" evidence="11">
    <location>
        <begin position="1"/>
        <end position="73"/>
    </location>
</feature>
<gene>
    <name evidence="12" type="ORF">MNBD_GAMMA07-174</name>
</gene>
<dbReference type="GO" id="GO:0045340">
    <property type="term" value="F:mercury ion binding"/>
    <property type="evidence" value="ECO:0007669"/>
    <property type="project" value="InterPro"/>
</dbReference>
<keyword evidence="8" id="KW-0010">Activator</keyword>
<keyword evidence="3" id="KW-0678">Repressor</keyword>
<evidence type="ECO:0000256" key="4">
    <source>
        <dbReference type="ARBA" id="ARBA00022723"/>
    </source>
</evidence>
<dbReference type="Gene3D" id="1.10.1660.10">
    <property type="match status" value="1"/>
</dbReference>
<dbReference type="EMBL" id="UOFF01000059">
    <property type="protein sequence ID" value="VAW54483.1"/>
    <property type="molecule type" value="Genomic_DNA"/>
</dbReference>
<comment type="function">
    <text evidence="10">Mediates the mercuric-dependent induction of mercury resistance operon. In the absence of mercury MerR represses transcription by binding tightly to the mer operator region; when mercury is present the dimeric complex binds a single ion and becomes a potent transcriptional activator, while remaining bound to the mer site.</text>
</comment>
<dbReference type="InterPro" id="IPR009061">
    <property type="entry name" value="DNA-bd_dom_put_sf"/>
</dbReference>
<dbReference type="PRINTS" id="PR00040">
    <property type="entry name" value="HTHMERR"/>
</dbReference>
<evidence type="ECO:0000256" key="5">
    <source>
        <dbReference type="ARBA" id="ARBA00022914"/>
    </source>
</evidence>
<evidence type="ECO:0000313" key="12">
    <source>
        <dbReference type="EMBL" id="VAW54483.1"/>
    </source>
</evidence>
<evidence type="ECO:0000256" key="8">
    <source>
        <dbReference type="ARBA" id="ARBA00023159"/>
    </source>
</evidence>
<evidence type="ECO:0000256" key="7">
    <source>
        <dbReference type="ARBA" id="ARBA00023125"/>
    </source>
</evidence>
<dbReference type="InterPro" id="IPR015358">
    <property type="entry name" value="Tscrpt_reg_MerR_DNA-bd"/>
</dbReference>
<dbReference type="Pfam" id="PF09278">
    <property type="entry name" value="MerR-DNA-bind"/>
    <property type="match status" value="1"/>
</dbReference>
<evidence type="ECO:0000259" key="11">
    <source>
        <dbReference type="PROSITE" id="PS50937"/>
    </source>
</evidence>
<dbReference type="PROSITE" id="PS00552">
    <property type="entry name" value="HTH_MERR_1"/>
    <property type="match status" value="1"/>
</dbReference>
<keyword evidence="9" id="KW-0804">Transcription</keyword>
<keyword evidence="5" id="KW-0476">Mercury</keyword>
<dbReference type="GO" id="GO:0003677">
    <property type="term" value="F:DNA binding"/>
    <property type="evidence" value="ECO:0007669"/>
    <property type="project" value="UniProtKB-KW"/>
</dbReference>
<evidence type="ECO:0000256" key="6">
    <source>
        <dbReference type="ARBA" id="ARBA00023015"/>
    </source>
</evidence>
<keyword evidence="4" id="KW-0479">Metal-binding</keyword>
<dbReference type="SUPFAM" id="SSF46955">
    <property type="entry name" value="Putative DNA-binding domain"/>
    <property type="match status" value="1"/>
</dbReference>
<protein>
    <recommendedName>
        <fullName evidence="1">Mercuric resistance operon regulatory protein</fullName>
    </recommendedName>
</protein>
<dbReference type="GO" id="GO:0003700">
    <property type="term" value="F:DNA-binding transcription factor activity"/>
    <property type="evidence" value="ECO:0007669"/>
    <property type="project" value="InterPro"/>
</dbReference>
<dbReference type="SMART" id="SM00422">
    <property type="entry name" value="HTH_MERR"/>
    <property type="match status" value="1"/>
</dbReference>
<name>A0A3B0WPV2_9ZZZZ</name>
<dbReference type="PANTHER" id="PTHR30204:SF69">
    <property type="entry name" value="MERR-FAMILY TRANSCRIPTIONAL REGULATOR"/>
    <property type="match status" value="1"/>
</dbReference>
<dbReference type="InterPro" id="IPR047057">
    <property type="entry name" value="MerR_fam"/>
</dbReference>
<dbReference type="InterPro" id="IPR000551">
    <property type="entry name" value="MerR-type_HTH_dom"/>
</dbReference>
<sequence length="134" mass="15281">MGKPLTIGRVANAAGVNLETVRYYQRIGLVTEPEKPEVGYRIYPFATIARIRFIKRAQQLGFKLHEVAELMELDEGHCEDVRERAEKKLIQINNQISDLSNLRTTLDSLIETCHLDGSSDHCPIIETLINFEEN</sequence>
<keyword evidence="2" id="KW-0475">Mercuric resistance</keyword>
<evidence type="ECO:0000256" key="3">
    <source>
        <dbReference type="ARBA" id="ARBA00022491"/>
    </source>
</evidence>
<evidence type="ECO:0000256" key="10">
    <source>
        <dbReference type="ARBA" id="ARBA00024874"/>
    </source>
</evidence>
<organism evidence="12">
    <name type="scientific">hydrothermal vent metagenome</name>
    <dbReference type="NCBI Taxonomy" id="652676"/>
    <lineage>
        <taxon>unclassified sequences</taxon>
        <taxon>metagenomes</taxon>
        <taxon>ecological metagenomes</taxon>
    </lineage>
</organism>
<keyword evidence="6" id="KW-0805">Transcription regulation</keyword>
<dbReference type="GO" id="GO:0046689">
    <property type="term" value="P:response to mercury ion"/>
    <property type="evidence" value="ECO:0007669"/>
    <property type="project" value="UniProtKB-KW"/>
</dbReference>
<dbReference type="CDD" id="cd04783">
    <property type="entry name" value="HTH_MerR1"/>
    <property type="match status" value="1"/>
</dbReference>
<dbReference type="PANTHER" id="PTHR30204">
    <property type="entry name" value="REDOX-CYCLING DRUG-SENSING TRANSCRIPTIONAL ACTIVATOR SOXR"/>
    <property type="match status" value="1"/>
</dbReference>
<dbReference type="PROSITE" id="PS50937">
    <property type="entry name" value="HTH_MERR_2"/>
    <property type="match status" value="1"/>
</dbReference>
<reference evidence="12" key="1">
    <citation type="submission" date="2018-06" db="EMBL/GenBank/DDBJ databases">
        <authorList>
            <person name="Zhirakovskaya E."/>
        </authorList>
    </citation>
    <scope>NUCLEOTIDE SEQUENCE</scope>
</reference>
<keyword evidence="7" id="KW-0238">DNA-binding</keyword>
<dbReference type="Pfam" id="PF00376">
    <property type="entry name" value="MerR"/>
    <property type="match status" value="1"/>
</dbReference>
<dbReference type="AlphaFoldDB" id="A0A3B0WPV2"/>
<accession>A0A3B0WPV2</accession>
<dbReference type="InterPro" id="IPR011794">
    <property type="entry name" value="MerR"/>
</dbReference>
<evidence type="ECO:0000256" key="1">
    <source>
        <dbReference type="ARBA" id="ARBA00017146"/>
    </source>
</evidence>
<proteinExistence type="predicted"/>
<evidence type="ECO:0000256" key="2">
    <source>
        <dbReference type="ARBA" id="ARBA00022466"/>
    </source>
</evidence>
<evidence type="ECO:0000256" key="9">
    <source>
        <dbReference type="ARBA" id="ARBA00023163"/>
    </source>
</evidence>